<dbReference type="PANTHER" id="PTHR33604:SF3">
    <property type="entry name" value="OSJNBA0004B13.7 PROTEIN"/>
    <property type="match status" value="1"/>
</dbReference>
<dbReference type="AlphaFoldDB" id="G3JDP0"/>
<dbReference type="eggNOG" id="ENOG502QPYF">
    <property type="taxonomic scope" value="Eukaryota"/>
</dbReference>
<feature type="transmembrane region" description="Helical" evidence="1">
    <location>
        <begin position="42"/>
        <end position="62"/>
    </location>
</feature>
<keyword evidence="3" id="KW-1185">Reference proteome</keyword>
<dbReference type="InParanoid" id="G3JDP0"/>
<keyword evidence="1" id="KW-0812">Transmembrane</keyword>
<evidence type="ECO:0000313" key="3">
    <source>
        <dbReference type="Proteomes" id="UP000001610"/>
    </source>
</evidence>
<sequence length="666" mass="73796">MASSSSHRWFPKNESLAKRDDDLNLPHHHGPGWQTRRPRGRWLRYIGYALFVVGLVSLLRHMTYSPEEDIVRPYSQYRNNHPKAAAMPTRLTAPVATPKPPAVDPKPTDHAPEIPAADEALDNARHFRGKLKFKALTASIRQLSSAPLGTGFNTVMFAASNLQSAATVLPMACERATSRKDRVFFVLFGDSDIKLEDLLKINGIHESCKVMTIDARADQSRQLSSPRLALAAARAMFYLATYLRPLAVIVDGSSTEDRPFLDGIKDQMTDALRVTLIELPARAQSRLAWMSQLEATALASWNDVHFDIIIHAPPTGTGNLKRLLRSLAAADLAGHSVPHMTVELPPTLDISLERFLSTFQWPRPRLAGSHPSMLTLRHQIQHEKPSPSESAVRLLESFWPSDATNSHALILSPHTEVSPQFFHYVKYMLLSRRYSNDGPADLIFGMSFTVPKTRIQNTKPFSAPESDKGDSSFLWQAPSSDAMLVFGDKWTELHGYASRSLDAQKAATSVPSMAQSRDVAENKPAWLEYMLQLCRLRGYFTEYPSKETADAIVGVYADLPDVPDGRDKGKEDTRLEAQRDNHFDAGSQADMLSTLPDGGAIPGLHTLPILSWEGTASTLHDIAEESKKQATEFRRQIGTCTDSDLVVQKADRSAADLFCAAKDSAP</sequence>
<evidence type="ECO:0000256" key="1">
    <source>
        <dbReference type="SAM" id="Phobius"/>
    </source>
</evidence>
<reference evidence="2 3" key="1">
    <citation type="journal article" date="2011" name="Genome Biol.">
        <title>Genome sequence of the insect pathogenic fungus Cordyceps militaris, a valued traditional Chinese medicine.</title>
        <authorList>
            <person name="Zheng P."/>
            <person name="Xia Y."/>
            <person name="Xiao G."/>
            <person name="Xiong C."/>
            <person name="Hu X."/>
            <person name="Zhang S."/>
            <person name="Zheng H."/>
            <person name="Huang Y."/>
            <person name="Zhou Y."/>
            <person name="Wang S."/>
            <person name="Zhao G.P."/>
            <person name="Liu X."/>
            <person name="St Leger R.J."/>
            <person name="Wang C."/>
        </authorList>
    </citation>
    <scope>NUCLEOTIDE SEQUENCE [LARGE SCALE GENOMIC DNA]</scope>
    <source>
        <strain evidence="2 3">CM01</strain>
    </source>
</reference>
<accession>G3JDP0</accession>
<dbReference type="KEGG" id="cmt:CCM_04088"/>
<evidence type="ECO:0008006" key="4">
    <source>
        <dbReference type="Google" id="ProtNLM"/>
    </source>
</evidence>
<dbReference type="VEuPathDB" id="FungiDB:CCM_04088"/>
<dbReference type="GeneID" id="18166111"/>
<evidence type="ECO:0000313" key="2">
    <source>
        <dbReference type="EMBL" id="EGX92715.1"/>
    </source>
</evidence>
<dbReference type="OMA" id="FFKHMPT"/>
<protein>
    <recommendedName>
        <fullName evidence="4">Glycosyltransferase 2</fullName>
    </recommendedName>
</protein>
<keyword evidence="1" id="KW-0472">Membrane</keyword>
<dbReference type="PANTHER" id="PTHR33604">
    <property type="entry name" value="OSJNBA0004B13.7 PROTEIN"/>
    <property type="match status" value="1"/>
</dbReference>
<keyword evidence="1" id="KW-1133">Transmembrane helix</keyword>
<name>G3JDP0_CORMM</name>
<gene>
    <name evidence="2" type="ORF">CCM_04088</name>
</gene>
<dbReference type="EMBL" id="JH126401">
    <property type="protein sequence ID" value="EGX92715.1"/>
    <property type="molecule type" value="Genomic_DNA"/>
</dbReference>
<proteinExistence type="predicted"/>
<dbReference type="Proteomes" id="UP000001610">
    <property type="component" value="Unassembled WGS sequence"/>
</dbReference>
<dbReference type="HOGENOM" id="CLU_018583_0_0_1"/>
<dbReference type="RefSeq" id="XP_006669299.1">
    <property type="nucleotide sequence ID" value="XM_006669236.1"/>
</dbReference>
<dbReference type="OrthoDB" id="5397682at2759"/>
<organism evidence="2 3">
    <name type="scientific">Cordyceps militaris (strain CM01)</name>
    <name type="common">Caterpillar fungus</name>
    <dbReference type="NCBI Taxonomy" id="983644"/>
    <lineage>
        <taxon>Eukaryota</taxon>
        <taxon>Fungi</taxon>
        <taxon>Dikarya</taxon>
        <taxon>Ascomycota</taxon>
        <taxon>Pezizomycotina</taxon>
        <taxon>Sordariomycetes</taxon>
        <taxon>Hypocreomycetidae</taxon>
        <taxon>Hypocreales</taxon>
        <taxon>Cordycipitaceae</taxon>
        <taxon>Cordyceps</taxon>
    </lineage>
</organism>